<evidence type="ECO:0000256" key="1">
    <source>
        <dbReference type="SAM" id="MobiDB-lite"/>
    </source>
</evidence>
<keyword evidence="3" id="KW-1185">Reference proteome</keyword>
<sequence length="519" mass="57864">MKDCASPSPPNTGEFRKLKLPTIQIDAFDGKSSAKYVTFINLFDSLVHNDKGLDSVQKLHYLRSFLKDEALDIIKELPLDNSSYLEARKLLKDRYYNKQKIVKEHVSSLLDLPALVKGGSIRAFISQIKQSLAALKNLEIDVGKWDPILIVIFTRKLDAYTAKAFQLERDIDKEPTVSELLEFLEKRALASENSDAPASTSNWKSSGKLAVNVAVQGAPCAHCKSSSHKIYTCKSFQLLPSAERIKVVTDNNLCNICLNQHKGKCRFHFRCSHCKKNHNSLVHPEEANTPVTLFSNVNNNVLLPTARVKLFSKDNKEVHVKAILDSGSQASLVTSKVIEVLKLTPTRSKTNIVGVTNSINNIKYSIPLEVCSLVSDYKTTVNFHVVDNITCKLPQQPIDISKLNLPPGLDLADSTFNTPSEINMLMGADIFFQVLLPQSEQESSSLASNEQRRQRRRQQQHEETQSSYVVTNTRFGTIVAGALPADTYSNNNNAKGNYYGTCEGFLPVHQRSKRPTLSG</sequence>
<dbReference type="EMBL" id="JBEUOH010000002">
    <property type="protein sequence ID" value="KAL0901985.1"/>
    <property type="molecule type" value="Genomic_DNA"/>
</dbReference>
<dbReference type="InterPro" id="IPR021109">
    <property type="entry name" value="Peptidase_aspartic_dom_sf"/>
</dbReference>
<evidence type="ECO:0000313" key="3">
    <source>
        <dbReference type="Proteomes" id="UP001549920"/>
    </source>
</evidence>
<name>A0ABR3ILN5_LOXSC</name>
<dbReference type="PANTHER" id="PTHR47331:SF1">
    <property type="entry name" value="GAG-LIKE PROTEIN"/>
    <property type="match status" value="1"/>
</dbReference>
<dbReference type="PANTHER" id="PTHR47331">
    <property type="entry name" value="PHD-TYPE DOMAIN-CONTAINING PROTEIN"/>
    <property type="match status" value="1"/>
</dbReference>
<gene>
    <name evidence="2" type="ORF">ABMA27_007121</name>
</gene>
<evidence type="ECO:0000313" key="2">
    <source>
        <dbReference type="EMBL" id="KAL0901985.1"/>
    </source>
</evidence>
<dbReference type="Proteomes" id="UP001549920">
    <property type="component" value="Unassembled WGS sequence"/>
</dbReference>
<dbReference type="InterPro" id="IPR005312">
    <property type="entry name" value="DUF1759"/>
</dbReference>
<dbReference type="Gene3D" id="2.40.70.10">
    <property type="entry name" value="Acid Proteases"/>
    <property type="match status" value="1"/>
</dbReference>
<dbReference type="CDD" id="cd00303">
    <property type="entry name" value="retropepsin_like"/>
    <property type="match status" value="1"/>
</dbReference>
<proteinExistence type="predicted"/>
<protein>
    <recommendedName>
        <fullName evidence="4">Peptidase aspartic putative domain-containing protein</fullName>
    </recommendedName>
</protein>
<reference evidence="2 3" key="1">
    <citation type="submission" date="2024-06" db="EMBL/GenBank/DDBJ databases">
        <title>A chromosome-level genome assembly of beet webworm, Loxostege sticticalis.</title>
        <authorList>
            <person name="Zhang Y."/>
        </authorList>
    </citation>
    <scope>NUCLEOTIDE SEQUENCE [LARGE SCALE GENOMIC DNA]</scope>
    <source>
        <strain evidence="2">AQ026</strain>
        <tissue evidence="2">Whole body</tissue>
    </source>
</reference>
<feature type="region of interest" description="Disordered" evidence="1">
    <location>
        <begin position="442"/>
        <end position="467"/>
    </location>
</feature>
<organism evidence="2 3">
    <name type="scientific">Loxostege sticticalis</name>
    <name type="common">Beet webworm moth</name>
    <dbReference type="NCBI Taxonomy" id="481309"/>
    <lineage>
        <taxon>Eukaryota</taxon>
        <taxon>Metazoa</taxon>
        <taxon>Ecdysozoa</taxon>
        <taxon>Arthropoda</taxon>
        <taxon>Hexapoda</taxon>
        <taxon>Insecta</taxon>
        <taxon>Pterygota</taxon>
        <taxon>Neoptera</taxon>
        <taxon>Endopterygota</taxon>
        <taxon>Lepidoptera</taxon>
        <taxon>Glossata</taxon>
        <taxon>Ditrysia</taxon>
        <taxon>Pyraloidea</taxon>
        <taxon>Crambidae</taxon>
        <taxon>Pyraustinae</taxon>
        <taxon>Loxostege</taxon>
    </lineage>
</organism>
<evidence type="ECO:0008006" key="4">
    <source>
        <dbReference type="Google" id="ProtNLM"/>
    </source>
</evidence>
<accession>A0ABR3ILN5</accession>
<comment type="caution">
    <text evidence="2">The sequence shown here is derived from an EMBL/GenBank/DDBJ whole genome shotgun (WGS) entry which is preliminary data.</text>
</comment>
<dbReference type="Pfam" id="PF03564">
    <property type="entry name" value="DUF1759"/>
    <property type="match status" value="1"/>
</dbReference>